<evidence type="ECO:0000256" key="1">
    <source>
        <dbReference type="SAM" id="MobiDB-lite"/>
    </source>
</evidence>
<dbReference type="Proteomes" id="UP000267081">
    <property type="component" value="Unassembled WGS sequence"/>
</dbReference>
<feature type="region of interest" description="Disordered" evidence="1">
    <location>
        <begin position="1"/>
        <end position="39"/>
    </location>
</feature>
<evidence type="ECO:0000313" key="2">
    <source>
        <dbReference type="EMBL" id="RSD11949.1"/>
    </source>
</evidence>
<dbReference type="EMBL" id="RSEC01000059">
    <property type="protein sequence ID" value="RSD11949.1"/>
    <property type="molecule type" value="Genomic_DNA"/>
</dbReference>
<dbReference type="OrthoDB" id="3626803at2"/>
<sequence>MTSRITGNSDAIHGTAQTVAQGAQQSREHTDDHHHGAGFLYENELTDAFGSSYYEVVGNVQAKANEAWEQQNAQSQGLVRADDHLMSAVRAAEQAIRGI</sequence>
<feature type="compositionally biased region" description="Low complexity" evidence="1">
    <location>
        <begin position="14"/>
        <end position="25"/>
    </location>
</feature>
<comment type="caution">
    <text evidence="2">The sequence shown here is derived from an EMBL/GenBank/DDBJ whole genome shotgun (WGS) entry which is preliminary data.</text>
</comment>
<dbReference type="RefSeq" id="WP_125314174.1">
    <property type="nucleotide sequence ID" value="NZ_RSEC01000059.1"/>
</dbReference>
<organism evidence="2 3">
    <name type="scientific">Amycolatopsis eburnea</name>
    <dbReference type="NCBI Taxonomy" id="2267691"/>
    <lineage>
        <taxon>Bacteria</taxon>
        <taxon>Bacillati</taxon>
        <taxon>Actinomycetota</taxon>
        <taxon>Actinomycetes</taxon>
        <taxon>Pseudonocardiales</taxon>
        <taxon>Pseudonocardiaceae</taxon>
        <taxon>Amycolatopsis</taxon>
    </lineage>
</organism>
<keyword evidence="3" id="KW-1185">Reference proteome</keyword>
<evidence type="ECO:0000313" key="3">
    <source>
        <dbReference type="Proteomes" id="UP000267081"/>
    </source>
</evidence>
<feature type="compositionally biased region" description="Basic and acidic residues" evidence="1">
    <location>
        <begin position="26"/>
        <end position="35"/>
    </location>
</feature>
<gene>
    <name evidence="2" type="ORF">EIY87_35005</name>
</gene>
<protein>
    <submittedName>
        <fullName evidence="2">Uncharacterized protein</fullName>
    </submittedName>
</protein>
<dbReference type="AlphaFoldDB" id="A0A427T1W6"/>
<accession>A0A427T1W6</accession>
<name>A0A427T1W6_9PSEU</name>
<reference evidence="2 3" key="1">
    <citation type="submission" date="2018-12" db="EMBL/GenBank/DDBJ databases">
        <title>Amycolatopsis eburnea sp. nov. actinomycete associate with arbuscular mycorrhiza fungal spore.</title>
        <authorList>
            <person name="Lumyong S."/>
            <person name="Chaiya L."/>
        </authorList>
    </citation>
    <scope>NUCLEOTIDE SEQUENCE [LARGE SCALE GENOMIC DNA]</scope>
    <source>
        <strain evidence="2 3">GLM-1</strain>
    </source>
</reference>
<proteinExistence type="predicted"/>